<dbReference type="AlphaFoldDB" id="A0A1G9GPA3"/>
<keyword evidence="2" id="KW-0472">Membrane</keyword>
<dbReference type="GO" id="GO:0055085">
    <property type="term" value="P:transmembrane transport"/>
    <property type="evidence" value="ECO:0007669"/>
    <property type="project" value="InterPro"/>
</dbReference>
<gene>
    <name evidence="4" type="ORF">SAMN05421823_104173</name>
</gene>
<dbReference type="Proteomes" id="UP000198510">
    <property type="component" value="Unassembled WGS sequence"/>
</dbReference>
<feature type="transmembrane region" description="Helical" evidence="2">
    <location>
        <begin position="77"/>
        <end position="99"/>
    </location>
</feature>
<dbReference type="Pfam" id="PF03544">
    <property type="entry name" value="TonB_C"/>
    <property type="match status" value="1"/>
</dbReference>
<name>A0A1G9GPA3_9BACT</name>
<dbReference type="SUPFAM" id="SSF49464">
    <property type="entry name" value="Carboxypeptidase regulatory domain-like"/>
    <property type="match status" value="1"/>
</dbReference>
<feature type="region of interest" description="Disordered" evidence="1">
    <location>
        <begin position="113"/>
        <end position="185"/>
    </location>
</feature>
<evidence type="ECO:0000313" key="5">
    <source>
        <dbReference type="Proteomes" id="UP000198510"/>
    </source>
</evidence>
<keyword evidence="2" id="KW-0812">Transmembrane</keyword>
<sequence length="435" mass="46632">MTDPELNRPTPEQLERFRKGELSPAAQQRVEAWLAEHPFHADAAEGWAQLPPERVRASLDALNQQLRARTQGDTRTSWGWMVAAASVLLCLVTGSVWWMSGLQPDPASVAVMPPVTSEVPSPETDAETSPPGTEVQSAEAERAQEEAVAQLPPPDRAQAQKKSAPAARHDAAPPAAKSKAARAFADDEAVSLPQANNLPTQVTARPPVASEADLAYAPPEVTPFVLDTAEKPFPGDTLFGLGEVRTVRALHGQVVLAGSDKPIPGARVAVKGKPEVTTTDMAGRFALPKVEHDDALVISSSGYRTQEVAVGQQASVVVPMAENAAETARLRAAEANAEATPELPQPVGGYPALYAYMRVHLRYPEAARPRADSTTRVLVEATVQTDGTLTDFHVPKDPGFGFAEEAVRVLREGPKWIAAPEGSQKIRVWVDFPRP</sequence>
<proteinExistence type="predicted"/>
<feature type="region of interest" description="Disordered" evidence="1">
    <location>
        <begin position="1"/>
        <end position="22"/>
    </location>
</feature>
<organism evidence="4 5">
    <name type="scientific">Catalinimonas alkaloidigena</name>
    <dbReference type="NCBI Taxonomy" id="1075417"/>
    <lineage>
        <taxon>Bacteria</taxon>
        <taxon>Pseudomonadati</taxon>
        <taxon>Bacteroidota</taxon>
        <taxon>Cytophagia</taxon>
        <taxon>Cytophagales</taxon>
        <taxon>Catalimonadaceae</taxon>
        <taxon>Catalinimonas</taxon>
    </lineage>
</organism>
<evidence type="ECO:0000259" key="3">
    <source>
        <dbReference type="Pfam" id="PF03544"/>
    </source>
</evidence>
<evidence type="ECO:0000313" key="4">
    <source>
        <dbReference type="EMBL" id="SDL02494.1"/>
    </source>
</evidence>
<keyword evidence="2" id="KW-1133">Transmembrane helix</keyword>
<feature type="domain" description="TonB C-terminal" evidence="3">
    <location>
        <begin position="360"/>
        <end position="433"/>
    </location>
</feature>
<dbReference type="InterPro" id="IPR008969">
    <property type="entry name" value="CarboxyPept-like_regulatory"/>
</dbReference>
<dbReference type="InterPro" id="IPR037682">
    <property type="entry name" value="TonB_C"/>
</dbReference>
<keyword evidence="5" id="KW-1185">Reference proteome</keyword>
<dbReference type="Gene3D" id="2.60.40.1120">
    <property type="entry name" value="Carboxypeptidase-like, regulatory domain"/>
    <property type="match status" value="1"/>
</dbReference>
<dbReference type="RefSeq" id="WP_089682053.1">
    <property type="nucleotide sequence ID" value="NZ_FNFO01000004.1"/>
</dbReference>
<evidence type="ECO:0000256" key="2">
    <source>
        <dbReference type="SAM" id="Phobius"/>
    </source>
</evidence>
<dbReference type="Gene3D" id="3.30.1150.10">
    <property type="match status" value="1"/>
</dbReference>
<dbReference type="STRING" id="1075417.SAMN05421823_104173"/>
<dbReference type="SUPFAM" id="SSF74653">
    <property type="entry name" value="TolA/TonB C-terminal domain"/>
    <property type="match status" value="1"/>
</dbReference>
<dbReference type="EMBL" id="FNFO01000004">
    <property type="protein sequence ID" value="SDL02494.1"/>
    <property type="molecule type" value="Genomic_DNA"/>
</dbReference>
<accession>A0A1G9GPA3</accession>
<protein>
    <submittedName>
        <fullName evidence="4">TonB protein C-terminal</fullName>
    </submittedName>
</protein>
<dbReference type="OrthoDB" id="1112758at2"/>
<feature type="compositionally biased region" description="Low complexity" evidence="1">
    <location>
        <begin position="172"/>
        <end position="183"/>
    </location>
</feature>
<evidence type="ECO:0000256" key="1">
    <source>
        <dbReference type="SAM" id="MobiDB-lite"/>
    </source>
</evidence>
<reference evidence="4 5" key="1">
    <citation type="submission" date="2016-10" db="EMBL/GenBank/DDBJ databases">
        <authorList>
            <person name="de Groot N.N."/>
        </authorList>
    </citation>
    <scope>NUCLEOTIDE SEQUENCE [LARGE SCALE GENOMIC DNA]</scope>
    <source>
        <strain evidence="4 5">DSM 25186</strain>
    </source>
</reference>
<dbReference type="Pfam" id="PF13715">
    <property type="entry name" value="CarbopepD_reg_2"/>
    <property type="match status" value="1"/>
</dbReference>